<dbReference type="PRINTS" id="PR01483">
    <property type="entry name" value="FASYNTHASE"/>
</dbReference>
<dbReference type="PANTHER" id="PTHR43841">
    <property type="entry name" value="3-HYDROXYACYL-THIOESTER DEHYDRATASE HTDX-RELATED"/>
    <property type="match status" value="1"/>
</dbReference>
<dbReference type="InterPro" id="IPR003965">
    <property type="entry name" value="Fatty_acid_synthase"/>
</dbReference>
<dbReference type="PANTHER" id="PTHR43841:SF1">
    <property type="entry name" value="3-HYDROXYACYL-THIOESTER DEHYDRATASE X"/>
    <property type="match status" value="1"/>
</dbReference>
<gene>
    <name evidence="3" type="ORF">J2S41_006972</name>
</gene>
<dbReference type="GO" id="GO:0006633">
    <property type="term" value="P:fatty acid biosynthetic process"/>
    <property type="evidence" value="ECO:0007669"/>
    <property type="project" value="InterPro"/>
</dbReference>
<dbReference type="AlphaFoldDB" id="A0AAE3YXU1"/>
<evidence type="ECO:0000256" key="1">
    <source>
        <dbReference type="ARBA" id="ARBA00005254"/>
    </source>
</evidence>
<dbReference type="RefSeq" id="WP_310374424.1">
    <property type="nucleotide sequence ID" value="NZ_JAVDYB010000001.1"/>
</dbReference>
<dbReference type="InterPro" id="IPR029069">
    <property type="entry name" value="HotDog_dom_sf"/>
</dbReference>
<dbReference type="Pfam" id="PF01575">
    <property type="entry name" value="MaoC_dehydratas"/>
    <property type="match status" value="1"/>
</dbReference>
<dbReference type="InterPro" id="IPR002539">
    <property type="entry name" value="MaoC-like_dom"/>
</dbReference>
<dbReference type="Gene3D" id="3.10.129.10">
    <property type="entry name" value="Hotdog Thioesterase"/>
    <property type="match status" value="1"/>
</dbReference>
<comment type="caution">
    <text evidence="3">The sequence shown here is derived from an EMBL/GenBank/DDBJ whole genome shotgun (WGS) entry which is preliminary data.</text>
</comment>
<sequence>MSVYLRAALGLLPLGSRPGELPDRTAARTGVVVDRDRLARYDRVCGFRLSDALPATYPHVLGFGVALDLMTDRAFPFPAVGLLHVANRIEVLRPLTADDRLDLSVRAVDLRDHPRGRQFDLETTVSSGGAIAWRSWSTYLRRERGPGRSGTGDAPELPAPSARWRLAPDLGPEYAAVSGDHNPIHTSWLGARAFGFGAPIAHGMWTLARCLAAMAGRLPATGMITAEFRRPVPLSGTVAFGTDLRTFAVTDPRTGKPLLTGSVTPAR</sequence>
<name>A0AAE3YXU1_9ACTN</name>
<dbReference type="GO" id="GO:0004312">
    <property type="term" value="F:fatty acid synthase activity"/>
    <property type="evidence" value="ECO:0007669"/>
    <property type="project" value="InterPro"/>
</dbReference>
<keyword evidence="4" id="KW-1185">Reference proteome</keyword>
<dbReference type="EMBL" id="JAVDYB010000001">
    <property type="protein sequence ID" value="MDR7280194.1"/>
    <property type="molecule type" value="Genomic_DNA"/>
</dbReference>
<accession>A0AAE3YXU1</accession>
<evidence type="ECO:0000313" key="3">
    <source>
        <dbReference type="EMBL" id="MDR7280194.1"/>
    </source>
</evidence>
<evidence type="ECO:0000259" key="2">
    <source>
        <dbReference type="Pfam" id="PF01575"/>
    </source>
</evidence>
<comment type="similarity">
    <text evidence="1">Belongs to the enoyl-CoA hydratase/isomerase family.</text>
</comment>
<feature type="domain" description="MaoC-like" evidence="2">
    <location>
        <begin position="173"/>
        <end position="239"/>
    </location>
</feature>
<reference evidence="3" key="1">
    <citation type="submission" date="2023-07" db="EMBL/GenBank/DDBJ databases">
        <title>Sequencing the genomes of 1000 actinobacteria strains.</title>
        <authorList>
            <person name="Klenk H.-P."/>
        </authorList>
    </citation>
    <scope>NUCLEOTIDE SEQUENCE</scope>
    <source>
        <strain evidence="3">DSM 44707</strain>
    </source>
</reference>
<protein>
    <submittedName>
        <fullName evidence="3">Acyl dehydratase</fullName>
    </submittedName>
</protein>
<dbReference type="GO" id="GO:0005835">
    <property type="term" value="C:fatty acid synthase complex"/>
    <property type="evidence" value="ECO:0007669"/>
    <property type="project" value="InterPro"/>
</dbReference>
<dbReference type="Proteomes" id="UP001183643">
    <property type="component" value="Unassembled WGS sequence"/>
</dbReference>
<dbReference type="SUPFAM" id="SSF54637">
    <property type="entry name" value="Thioesterase/thiol ester dehydrase-isomerase"/>
    <property type="match status" value="2"/>
</dbReference>
<proteinExistence type="inferred from homology"/>
<organism evidence="3 4">
    <name type="scientific">Catenuloplanes atrovinosus</name>
    <dbReference type="NCBI Taxonomy" id="137266"/>
    <lineage>
        <taxon>Bacteria</taxon>
        <taxon>Bacillati</taxon>
        <taxon>Actinomycetota</taxon>
        <taxon>Actinomycetes</taxon>
        <taxon>Micromonosporales</taxon>
        <taxon>Micromonosporaceae</taxon>
        <taxon>Catenuloplanes</taxon>
    </lineage>
</organism>
<evidence type="ECO:0000313" key="4">
    <source>
        <dbReference type="Proteomes" id="UP001183643"/>
    </source>
</evidence>